<feature type="domain" description="Zn(2)-C6 fungal-type" evidence="7">
    <location>
        <begin position="13"/>
        <end position="43"/>
    </location>
</feature>
<evidence type="ECO:0000256" key="2">
    <source>
        <dbReference type="ARBA" id="ARBA00022723"/>
    </source>
</evidence>
<evidence type="ECO:0000259" key="7">
    <source>
        <dbReference type="PROSITE" id="PS50048"/>
    </source>
</evidence>
<dbReference type="GO" id="GO:0005634">
    <property type="term" value="C:nucleus"/>
    <property type="evidence" value="ECO:0007669"/>
    <property type="project" value="UniProtKB-SubCell"/>
</dbReference>
<organism evidence="8 9">
    <name type="scientific">Cudoniella acicularis</name>
    <dbReference type="NCBI Taxonomy" id="354080"/>
    <lineage>
        <taxon>Eukaryota</taxon>
        <taxon>Fungi</taxon>
        <taxon>Dikarya</taxon>
        <taxon>Ascomycota</taxon>
        <taxon>Pezizomycotina</taxon>
        <taxon>Leotiomycetes</taxon>
        <taxon>Helotiales</taxon>
        <taxon>Tricladiaceae</taxon>
        <taxon>Cudoniella</taxon>
    </lineage>
</organism>
<evidence type="ECO:0000313" key="9">
    <source>
        <dbReference type="Proteomes" id="UP000566819"/>
    </source>
</evidence>
<dbReference type="PANTHER" id="PTHR47338">
    <property type="entry name" value="ZN(II)2CYS6 TRANSCRIPTION FACTOR (EUROFUNG)-RELATED"/>
    <property type="match status" value="1"/>
</dbReference>
<dbReference type="GO" id="GO:0006351">
    <property type="term" value="P:DNA-templated transcription"/>
    <property type="evidence" value="ECO:0007669"/>
    <property type="project" value="InterPro"/>
</dbReference>
<dbReference type="OrthoDB" id="424974at2759"/>
<sequence length="563" mass="63733">MSSERPAKRVRQACEPCRRKKSRCPGEKPVCSHCSRLRQNCYYAEERHESERPLRSVSPPSQPQPTIASTNDRRLEDRLKFLETQLAEVLANQESVSRNGNTRRASIHSSLAMSLAHNAGLMSEIPATTNPQVKEERRRCFWSLFLLKRLHGADFMVLDFSTEDNFPWYPESTNDPITPNQSRDGSMETSECSTERGIIAYAIQLSEVWFKITRYAWRRGKPSNLPPWSLQSEYSTIMAQQMDFETRMPYAYRFKPAKFSQRPLEELNASRNYWGPWLLVQFLYHTNLCLLNHPLLLSLRLRNFKCVIPEIFLQHTADLIASHASWIINFIDMLEAKQFKVTDPFLGHCVAIIATIYLQESFVDDPSTRREKHDNFDKCLQFIRGFSTQWPHVGRIAEKLEGLSVTVSSTHVASDEPTRQNRKLLIDLGQFFEVLEYASSSEVAGSARNLFGPSLRPSFPRGCSGRMEMAQTSVLPEPTRVERQEFGSATATPVMMGQESVGGGANDGNGFVGIGGGGGAGNGSVNNTPLQFSNDELAVLAENFFHQRPEFDGSGNWWNMGNL</sequence>
<dbReference type="InterPro" id="IPR001138">
    <property type="entry name" value="Zn2Cys6_DnaBD"/>
</dbReference>
<dbReference type="GO" id="GO:0003677">
    <property type="term" value="F:DNA binding"/>
    <property type="evidence" value="ECO:0007669"/>
    <property type="project" value="InterPro"/>
</dbReference>
<dbReference type="InterPro" id="IPR036864">
    <property type="entry name" value="Zn2-C6_fun-type_DNA-bd_sf"/>
</dbReference>
<dbReference type="GO" id="GO:0000981">
    <property type="term" value="F:DNA-binding transcription factor activity, RNA polymerase II-specific"/>
    <property type="evidence" value="ECO:0007669"/>
    <property type="project" value="InterPro"/>
</dbReference>
<evidence type="ECO:0000256" key="5">
    <source>
        <dbReference type="ARBA" id="ARBA00023242"/>
    </source>
</evidence>
<dbReference type="CDD" id="cd00067">
    <property type="entry name" value="GAL4"/>
    <property type="match status" value="1"/>
</dbReference>
<dbReference type="Pfam" id="PF04082">
    <property type="entry name" value="Fungal_trans"/>
    <property type="match status" value="1"/>
</dbReference>
<proteinExistence type="predicted"/>
<dbReference type="Pfam" id="PF00172">
    <property type="entry name" value="Zn_clus"/>
    <property type="match status" value="1"/>
</dbReference>
<keyword evidence="4" id="KW-0804">Transcription</keyword>
<comment type="caution">
    <text evidence="8">The sequence shown here is derived from an EMBL/GenBank/DDBJ whole genome shotgun (WGS) entry which is preliminary data.</text>
</comment>
<keyword evidence="5" id="KW-0539">Nucleus</keyword>
<accession>A0A8H4R9M9</accession>
<protein>
    <recommendedName>
        <fullName evidence="7">Zn(2)-C6 fungal-type domain-containing protein</fullName>
    </recommendedName>
</protein>
<dbReference type="CDD" id="cd12148">
    <property type="entry name" value="fungal_TF_MHR"/>
    <property type="match status" value="1"/>
</dbReference>
<dbReference type="PROSITE" id="PS50048">
    <property type="entry name" value="ZN2_CY6_FUNGAL_2"/>
    <property type="match status" value="1"/>
</dbReference>
<evidence type="ECO:0000256" key="4">
    <source>
        <dbReference type="ARBA" id="ARBA00023163"/>
    </source>
</evidence>
<dbReference type="Gene3D" id="4.10.240.10">
    <property type="entry name" value="Zn(2)-C6 fungal-type DNA-binding domain"/>
    <property type="match status" value="1"/>
</dbReference>
<dbReference type="PROSITE" id="PS00463">
    <property type="entry name" value="ZN2_CY6_FUNGAL_1"/>
    <property type="match status" value="1"/>
</dbReference>
<dbReference type="SUPFAM" id="SSF57701">
    <property type="entry name" value="Zn2/Cys6 DNA-binding domain"/>
    <property type="match status" value="1"/>
</dbReference>
<dbReference type="GO" id="GO:0008270">
    <property type="term" value="F:zinc ion binding"/>
    <property type="evidence" value="ECO:0007669"/>
    <property type="project" value="InterPro"/>
</dbReference>
<evidence type="ECO:0000256" key="3">
    <source>
        <dbReference type="ARBA" id="ARBA00023015"/>
    </source>
</evidence>
<dbReference type="SMART" id="SM00066">
    <property type="entry name" value="GAL4"/>
    <property type="match status" value="1"/>
</dbReference>
<dbReference type="EMBL" id="JAAMPI010001565">
    <property type="protein sequence ID" value="KAF4624745.1"/>
    <property type="molecule type" value="Genomic_DNA"/>
</dbReference>
<keyword evidence="3" id="KW-0805">Transcription regulation</keyword>
<comment type="subcellular location">
    <subcellularLocation>
        <location evidence="1">Nucleus</location>
    </subcellularLocation>
</comment>
<dbReference type="InterPro" id="IPR050815">
    <property type="entry name" value="TF_fung"/>
</dbReference>
<evidence type="ECO:0000256" key="1">
    <source>
        <dbReference type="ARBA" id="ARBA00004123"/>
    </source>
</evidence>
<gene>
    <name evidence="8" type="ORF">G7Y89_g13422</name>
</gene>
<dbReference type="PANTHER" id="PTHR47338:SF9">
    <property type="entry name" value="ZN(II)2CYS6 TRANSCRIPTION FACTOR (EUROFUNG)"/>
    <property type="match status" value="1"/>
</dbReference>
<keyword evidence="2" id="KW-0479">Metal-binding</keyword>
<dbReference type="AlphaFoldDB" id="A0A8H4R9M9"/>
<reference evidence="8 9" key="1">
    <citation type="submission" date="2020-03" db="EMBL/GenBank/DDBJ databases">
        <title>Draft Genome Sequence of Cudoniella acicularis.</title>
        <authorList>
            <person name="Buettner E."/>
            <person name="Kellner H."/>
        </authorList>
    </citation>
    <scope>NUCLEOTIDE SEQUENCE [LARGE SCALE GENOMIC DNA]</scope>
    <source>
        <strain evidence="8 9">DSM 108380</strain>
    </source>
</reference>
<evidence type="ECO:0000256" key="6">
    <source>
        <dbReference type="SAM" id="MobiDB-lite"/>
    </source>
</evidence>
<feature type="region of interest" description="Disordered" evidence="6">
    <location>
        <begin position="50"/>
        <end position="73"/>
    </location>
</feature>
<keyword evidence="9" id="KW-1185">Reference proteome</keyword>
<name>A0A8H4R9M9_9HELO</name>
<dbReference type="Proteomes" id="UP000566819">
    <property type="component" value="Unassembled WGS sequence"/>
</dbReference>
<dbReference type="InterPro" id="IPR007219">
    <property type="entry name" value="XnlR_reg_dom"/>
</dbReference>
<evidence type="ECO:0000313" key="8">
    <source>
        <dbReference type="EMBL" id="KAF4624745.1"/>
    </source>
</evidence>